<dbReference type="Proteomes" id="UP000002640">
    <property type="component" value="Unassembled WGS sequence"/>
</dbReference>
<accession>G4Z630</accession>
<proteinExistence type="predicted"/>
<dbReference type="SMR" id="G4Z630"/>
<dbReference type="AlphaFoldDB" id="G4Z630"/>
<reference evidence="2 3" key="1">
    <citation type="journal article" date="2006" name="Science">
        <title>Phytophthora genome sequences uncover evolutionary origins and mechanisms of pathogenesis.</title>
        <authorList>
            <person name="Tyler B.M."/>
            <person name="Tripathy S."/>
            <person name="Zhang X."/>
            <person name="Dehal P."/>
            <person name="Jiang R.H."/>
            <person name="Aerts A."/>
            <person name="Arredondo F.D."/>
            <person name="Baxter L."/>
            <person name="Bensasson D."/>
            <person name="Beynon J.L."/>
            <person name="Chapman J."/>
            <person name="Damasceno C.M."/>
            <person name="Dorrance A.E."/>
            <person name="Dou D."/>
            <person name="Dickerman A.W."/>
            <person name="Dubchak I.L."/>
            <person name="Garbelotto M."/>
            <person name="Gijzen M."/>
            <person name="Gordon S.G."/>
            <person name="Govers F."/>
            <person name="Grunwald N.J."/>
            <person name="Huang W."/>
            <person name="Ivors K.L."/>
            <person name="Jones R.W."/>
            <person name="Kamoun S."/>
            <person name="Krampis K."/>
            <person name="Lamour K.H."/>
            <person name="Lee M.K."/>
            <person name="McDonald W.H."/>
            <person name="Medina M."/>
            <person name="Meijer H.J."/>
            <person name="Nordberg E.K."/>
            <person name="Maclean D.J."/>
            <person name="Ospina-Giraldo M.D."/>
            <person name="Morris P.F."/>
            <person name="Phuntumart V."/>
            <person name="Putnam N.H."/>
            <person name="Rash S."/>
            <person name="Rose J.K."/>
            <person name="Sakihama Y."/>
            <person name="Salamov A.A."/>
            <person name="Savidor A."/>
            <person name="Scheuring C.F."/>
            <person name="Smith B.M."/>
            <person name="Sobral B.W."/>
            <person name="Terry A."/>
            <person name="Torto-Alalibo T.A."/>
            <person name="Win J."/>
            <person name="Xu Z."/>
            <person name="Zhang H."/>
            <person name="Grigoriev I.V."/>
            <person name="Rokhsar D.S."/>
            <person name="Boore J.L."/>
        </authorList>
    </citation>
    <scope>NUCLEOTIDE SEQUENCE [LARGE SCALE GENOMIC DNA]</scope>
    <source>
        <strain evidence="2 3">P6497</strain>
    </source>
</reference>
<sequence>MFLQWLRFIEKYKVKVGESSYSDRHALNFLLEARPLTPEVNLAAFFQSLQTVPDLKRLGNSLERNLFQRWMTTVDSKPKDVARLLNIGQSVPKLSKSDLRYKILEAYTLQFAEKSGKETLEKVKELLVANDLNAALTAAVKLR</sequence>
<dbReference type="InParanoid" id="G4Z630"/>
<organism evidence="2 3">
    <name type="scientific">Phytophthora sojae (strain P6497)</name>
    <name type="common">Soybean stem and root rot agent</name>
    <name type="synonym">Phytophthora megasperma f. sp. glycines</name>
    <dbReference type="NCBI Taxonomy" id="1094619"/>
    <lineage>
        <taxon>Eukaryota</taxon>
        <taxon>Sar</taxon>
        <taxon>Stramenopiles</taxon>
        <taxon>Oomycota</taxon>
        <taxon>Peronosporomycetes</taxon>
        <taxon>Peronosporales</taxon>
        <taxon>Peronosporaceae</taxon>
        <taxon>Phytophthora</taxon>
    </lineage>
</organism>
<evidence type="ECO:0000259" key="1">
    <source>
        <dbReference type="Pfam" id="PF18634"/>
    </source>
</evidence>
<dbReference type="KEGG" id="psoj:PHYSODRAFT_298878"/>
<evidence type="ECO:0000313" key="2">
    <source>
        <dbReference type="EMBL" id="EGZ20951.1"/>
    </source>
</evidence>
<dbReference type="InterPro" id="IPR040786">
    <property type="entry name" value="RXLR_WY"/>
</dbReference>
<dbReference type="GeneID" id="20641662"/>
<keyword evidence="3" id="KW-1185">Reference proteome</keyword>
<dbReference type="RefSeq" id="XP_009523668.1">
    <property type="nucleotide sequence ID" value="XM_009525373.1"/>
</dbReference>
<gene>
    <name evidence="2" type="ORF">PHYSODRAFT_298878</name>
</gene>
<protein>
    <recommendedName>
        <fullName evidence="1">RXLR phytopathogen effector protein WY-domain domain-containing protein</fullName>
    </recommendedName>
</protein>
<evidence type="ECO:0000313" key="3">
    <source>
        <dbReference type="Proteomes" id="UP000002640"/>
    </source>
</evidence>
<name>G4Z630_PHYSP</name>
<dbReference type="Pfam" id="PF18634">
    <property type="entry name" value="RXLR_WY"/>
    <property type="match status" value="1"/>
</dbReference>
<dbReference type="EMBL" id="JH159153">
    <property type="protein sequence ID" value="EGZ20951.1"/>
    <property type="molecule type" value="Genomic_DNA"/>
</dbReference>
<feature type="domain" description="RXLR phytopathogen effector protein WY-domain" evidence="1">
    <location>
        <begin position="12"/>
        <end position="63"/>
    </location>
</feature>